<dbReference type="EMBL" id="BGZK01000094">
    <property type="protein sequence ID" value="GBP18232.1"/>
    <property type="molecule type" value="Genomic_DNA"/>
</dbReference>
<evidence type="ECO:0000313" key="3">
    <source>
        <dbReference type="Proteomes" id="UP000299102"/>
    </source>
</evidence>
<proteinExistence type="predicted"/>
<accession>A0A4C1TW12</accession>
<keyword evidence="3" id="KW-1185">Reference proteome</keyword>
<organism evidence="2 3">
    <name type="scientific">Eumeta variegata</name>
    <name type="common">Bagworm moth</name>
    <name type="synonym">Eumeta japonica</name>
    <dbReference type="NCBI Taxonomy" id="151549"/>
    <lineage>
        <taxon>Eukaryota</taxon>
        <taxon>Metazoa</taxon>
        <taxon>Ecdysozoa</taxon>
        <taxon>Arthropoda</taxon>
        <taxon>Hexapoda</taxon>
        <taxon>Insecta</taxon>
        <taxon>Pterygota</taxon>
        <taxon>Neoptera</taxon>
        <taxon>Endopterygota</taxon>
        <taxon>Lepidoptera</taxon>
        <taxon>Glossata</taxon>
        <taxon>Ditrysia</taxon>
        <taxon>Tineoidea</taxon>
        <taxon>Psychidae</taxon>
        <taxon>Oiketicinae</taxon>
        <taxon>Eumeta</taxon>
    </lineage>
</organism>
<protein>
    <submittedName>
        <fullName evidence="2">Uncharacterized protein</fullName>
    </submittedName>
</protein>
<dbReference type="AlphaFoldDB" id="A0A4C1TW12"/>
<gene>
    <name evidence="2" type="ORF">EVAR_9074_1</name>
</gene>
<name>A0A4C1TW12_EUMVA</name>
<reference evidence="2 3" key="1">
    <citation type="journal article" date="2019" name="Commun. Biol.">
        <title>The bagworm genome reveals a unique fibroin gene that provides high tensile strength.</title>
        <authorList>
            <person name="Kono N."/>
            <person name="Nakamura H."/>
            <person name="Ohtoshi R."/>
            <person name="Tomita M."/>
            <person name="Numata K."/>
            <person name="Arakawa K."/>
        </authorList>
    </citation>
    <scope>NUCLEOTIDE SEQUENCE [LARGE SCALE GENOMIC DNA]</scope>
</reference>
<sequence length="84" mass="9125">MGPHGKDKLSNKKKPARSAVESSEVIRGAGPSYGRSRRADGPLVLLKSIKVLEWSAHARRAADYATFACFISALLVFRPLSART</sequence>
<feature type="compositionally biased region" description="Basic and acidic residues" evidence="1">
    <location>
        <begin position="1"/>
        <end position="10"/>
    </location>
</feature>
<evidence type="ECO:0000256" key="1">
    <source>
        <dbReference type="SAM" id="MobiDB-lite"/>
    </source>
</evidence>
<feature type="region of interest" description="Disordered" evidence="1">
    <location>
        <begin position="1"/>
        <end position="38"/>
    </location>
</feature>
<comment type="caution">
    <text evidence="2">The sequence shown here is derived from an EMBL/GenBank/DDBJ whole genome shotgun (WGS) entry which is preliminary data.</text>
</comment>
<evidence type="ECO:0000313" key="2">
    <source>
        <dbReference type="EMBL" id="GBP18232.1"/>
    </source>
</evidence>
<dbReference type="Proteomes" id="UP000299102">
    <property type="component" value="Unassembled WGS sequence"/>
</dbReference>